<dbReference type="Pfam" id="PF02502">
    <property type="entry name" value="LacAB_rpiB"/>
    <property type="match status" value="1"/>
</dbReference>
<sequence length="143" mass="15589">MKIAIGSDHGGFELKEQIKKLIDGLGHEVRDCGCHSSESTDYPLFGKAVAELVVTGAVDRGILICGTGIGMSIVANRYNGIRAALCHELYTARMSREHNDANVLCLGARVIGPGLAEEIVKIWLATPFEGGRHERRIKLFEKE</sequence>
<gene>
    <name evidence="5" type="ORF">DBT_0833</name>
</gene>
<dbReference type="InterPro" id="IPR036569">
    <property type="entry name" value="RpiB_LacA_LacB_sf"/>
</dbReference>
<dbReference type="NCBIfam" id="TIGR01120">
    <property type="entry name" value="rpiB"/>
    <property type="match status" value="1"/>
</dbReference>
<protein>
    <submittedName>
        <fullName evidence="5">Ribose 5-phosphate isomerase B</fullName>
    </submittedName>
</protein>
<feature type="binding site" evidence="4">
    <location>
        <begin position="66"/>
        <end position="70"/>
    </location>
    <ligand>
        <name>D-ribulose 5-phosphate</name>
        <dbReference type="ChEBI" id="CHEBI:58121"/>
    </ligand>
</feature>
<accession>A0A1B9F7H6</accession>
<dbReference type="GO" id="GO:0019316">
    <property type="term" value="P:D-allose catabolic process"/>
    <property type="evidence" value="ECO:0007669"/>
    <property type="project" value="TreeGrafter"/>
</dbReference>
<evidence type="ECO:0000313" key="5">
    <source>
        <dbReference type="EMBL" id="OCC15908.1"/>
    </source>
</evidence>
<evidence type="ECO:0000256" key="2">
    <source>
        <dbReference type="ARBA" id="ARBA00023235"/>
    </source>
</evidence>
<dbReference type="Gene3D" id="3.40.1400.10">
    <property type="entry name" value="Sugar-phosphate isomerase, RpiB/LacA/LacB"/>
    <property type="match status" value="1"/>
</dbReference>
<proteinExistence type="inferred from homology"/>
<feature type="binding site" evidence="4">
    <location>
        <position position="109"/>
    </location>
    <ligand>
        <name>D-ribulose 5-phosphate</name>
        <dbReference type="ChEBI" id="CHEBI:58121"/>
    </ligand>
</feature>
<dbReference type="InterPro" id="IPR003500">
    <property type="entry name" value="RpiB_LacA_LacB"/>
</dbReference>
<name>A0A1B9F7H6_9BACT</name>
<dbReference type="OrthoDB" id="1778624at2"/>
<evidence type="ECO:0000256" key="3">
    <source>
        <dbReference type="PIRSR" id="PIRSR005384-1"/>
    </source>
</evidence>
<dbReference type="SUPFAM" id="SSF89623">
    <property type="entry name" value="Ribose/Galactose isomerase RpiB/AlsB"/>
    <property type="match status" value="1"/>
</dbReference>
<dbReference type="STRING" id="1156395.DBT_0833"/>
<keyword evidence="6" id="KW-1185">Reference proteome</keyword>
<evidence type="ECO:0000256" key="4">
    <source>
        <dbReference type="PIRSR" id="PIRSR005384-2"/>
    </source>
</evidence>
<dbReference type="EMBL" id="MAGO01000003">
    <property type="protein sequence ID" value="OCC15908.1"/>
    <property type="molecule type" value="Genomic_DNA"/>
</dbReference>
<dbReference type="RefSeq" id="WP_067616639.1">
    <property type="nucleotide sequence ID" value="NZ_MAGO01000003.1"/>
</dbReference>
<reference evidence="5 6" key="1">
    <citation type="submission" date="2016-06" db="EMBL/GenBank/DDBJ databases">
        <title>Respiratory ammonification of nitrate coupled to the oxidation of elemental sulfur in deep-sea autotrophic thermophilic bacteria.</title>
        <authorList>
            <person name="Slobodkina G.B."/>
            <person name="Mardanov A.V."/>
            <person name="Ravin N.V."/>
            <person name="Frolova A.A."/>
            <person name="Viryasiv M.B."/>
            <person name="Chernyh N.A."/>
            <person name="Bonch-Osmolovskaya E.A."/>
            <person name="Slobodkin A.I."/>
        </authorList>
    </citation>
    <scope>NUCLEOTIDE SEQUENCE [LARGE SCALE GENOMIC DNA]</scope>
    <source>
        <strain evidence="5 6">S69</strain>
    </source>
</reference>
<dbReference type="Proteomes" id="UP000093080">
    <property type="component" value="Unassembled WGS sequence"/>
</dbReference>
<feature type="binding site" evidence="4">
    <location>
        <begin position="8"/>
        <end position="9"/>
    </location>
    <ligand>
        <name>D-ribulose 5-phosphate</name>
        <dbReference type="ChEBI" id="CHEBI:58121"/>
    </ligand>
</feature>
<feature type="binding site" evidence="4">
    <location>
        <position position="99"/>
    </location>
    <ligand>
        <name>D-ribulose 5-phosphate</name>
        <dbReference type="ChEBI" id="CHEBI:58121"/>
    </ligand>
</feature>
<evidence type="ECO:0000256" key="1">
    <source>
        <dbReference type="ARBA" id="ARBA00008754"/>
    </source>
</evidence>
<evidence type="ECO:0000313" key="6">
    <source>
        <dbReference type="Proteomes" id="UP000093080"/>
    </source>
</evidence>
<dbReference type="PATRIC" id="fig|1156395.6.peg.846"/>
<dbReference type="PANTHER" id="PTHR30345">
    <property type="entry name" value="RIBOSE-5-PHOSPHATE ISOMERASE B"/>
    <property type="match status" value="1"/>
</dbReference>
<dbReference type="InterPro" id="IPR004785">
    <property type="entry name" value="RpiB"/>
</dbReference>
<dbReference type="AlphaFoldDB" id="A0A1B9F7H6"/>
<dbReference type="NCBIfam" id="TIGR00689">
    <property type="entry name" value="rpiB_lacA_lacB"/>
    <property type="match status" value="1"/>
</dbReference>
<keyword evidence="2 5" id="KW-0413">Isomerase</keyword>
<dbReference type="PANTHER" id="PTHR30345:SF0">
    <property type="entry name" value="DNA DAMAGE-REPAIR_TOLERATION PROTEIN DRT102"/>
    <property type="match status" value="1"/>
</dbReference>
<feature type="active site" description="Proton donor" evidence="3">
    <location>
        <position position="98"/>
    </location>
</feature>
<dbReference type="GO" id="GO:0009052">
    <property type="term" value="P:pentose-phosphate shunt, non-oxidative branch"/>
    <property type="evidence" value="ECO:0007669"/>
    <property type="project" value="TreeGrafter"/>
</dbReference>
<organism evidence="5 6">
    <name type="scientific">Dissulfuribacter thermophilus</name>
    <dbReference type="NCBI Taxonomy" id="1156395"/>
    <lineage>
        <taxon>Bacteria</taxon>
        <taxon>Pseudomonadati</taxon>
        <taxon>Thermodesulfobacteriota</taxon>
        <taxon>Dissulfuribacteria</taxon>
        <taxon>Dissulfuribacterales</taxon>
        <taxon>Dissulfuribacteraceae</taxon>
        <taxon>Dissulfuribacter</taxon>
    </lineage>
</organism>
<dbReference type="PIRSF" id="PIRSF005384">
    <property type="entry name" value="RpiB_LacA_B"/>
    <property type="match status" value="1"/>
</dbReference>
<feature type="binding site" evidence="4">
    <location>
        <position position="136"/>
    </location>
    <ligand>
        <name>D-ribulose 5-phosphate</name>
        <dbReference type="ChEBI" id="CHEBI:58121"/>
    </ligand>
</feature>
<dbReference type="GO" id="GO:0004751">
    <property type="term" value="F:ribose-5-phosphate isomerase activity"/>
    <property type="evidence" value="ECO:0007669"/>
    <property type="project" value="TreeGrafter"/>
</dbReference>
<comment type="similarity">
    <text evidence="1">Belongs to the LacAB/RpiB family.</text>
</comment>
<comment type="caution">
    <text evidence="5">The sequence shown here is derived from an EMBL/GenBank/DDBJ whole genome shotgun (WGS) entry which is preliminary data.</text>
</comment>
<feature type="binding site" evidence="4">
    <location>
        <position position="132"/>
    </location>
    <ligand>
        <name>D-ribulose 5-phosphate</name>
        <dbReference type="ChEBI" id="CHEBI:58121"/>
    </ligand>
</feature>
<feature type="active site" description="Proton acceptor" evidence="3">
    <location>
        <position position="65"/>
    </location>
</feature>
<dbReference type="NCBIfam" id="NF004051">
    <property type="entry name" value="PRK05571.1"/>
    <property type="match status" value="1"/>
</dbReference>